<dbReference type="RefSeq" id="WP_120371293.1">
    <property type="nucleotide sequence ID" value="NZ_RAXU01000027.1"/>
</dbReference>
<dbReference type="Gene3D" id="3.40.190.290">
    <property type="match status" value="1"/>
</dbReference>
<dbReference type="Pfam" id="PF00126">
    <property type="entry name" value="HTH_1"/>
    <property type="match status" value="1"/>
</dbReference>
<dbReference type="GO" id="GO:0000976">
    <property type="term" value="F:transcription cis-regulatory region binding"/>
    <property type="evidence" value="ECO:0007669"/>
    <property type="project" value="TreeGrafter"/>
</dbReference>
<accession>A0A3A8EBH0</accession>
<dbReference type="InterPro" id="IPR036388">
    <property type="entry name" value="WH-like_DNA-bd_sf"/>
</dbReference>
<gene>
    <name evidence="6" type="ORF">D7V21_15200</name>
</gene>
<keyword evidence="7" id="KW-1185">Reference proteome</keyword>
<dbReference type="EMBL" id="RAXU01000027">
    <property type="protein sequence ID" value="RKG30836.1"/>
    <property type="molecule type" value="Genomic_DNA"/>
</dbReference>
<evidence type="ECO:0000256" key="4">
    <source>
        <dbReference type="ARBA" id="ARBA00023163"/>
    </source>
</evidence>
<keyword evidence="4" id="KW-0804">Transcription</keyword>
<dbReference type="SUPFAM" id="SSF53850">
    <property type="entry name" value="Periplasmic binding protein-like II"/>
    <property type="match status" value="1"/>
</dbReference>
<feature type="domain" description="HTH lysR-type" evidence="5">
    <location>
        <begin position="1"/>
        <end position="57"/>
    </location>
</feature>
<dbReference type="Gene3D" id="1.10.10.10">
    <property type="entry name" value="Winged helix-like DNA-binding domain superfamily/Winged helix DNA-binding domain"/>
    <property type="match status" value="1"/>
</dbReference>
<evidence type="ECO:0000256" key="3">
    <source>
        <dbReference type="ARBA" id="ARBA00023125"/>
    </source>
</evidence>
<evidence type="ECO:0000256" key="1">
    <source>
        <dbReference type="ARBA" id="ARBA00009437"/>
    </source>
</evidence>
<sequence>MQLKSLEIFLKVLECGSFSHAAVQMHTVQSNITNHIKKLEDELNCELLSRQSPIRPTSAGQQLCHYAQQMIELHQQAKFHFSNQTLCHDIPLKIGSMETTAATRLPRLFKSVLLQLPELRLHLNTGTTRELIDRVYTGDLDCAFIASSQELPDFYNLHAWTEHLVLICPKEVTAFPDKKVLLNTPFLAIRQGCFYRKCIESFLQRYDLPPSQLTEMGNLDAILSCVHLGMGYAILPRSYIEKSSYKDELQFFDIDDQIGEINTYLIATKPQSWSGNLKHFIEQVTQVLELPKALEIA</sequence>
<keyword evidence="3" id="KW-0238">DNA-binding</keyword>
<keyword evidence="2" id="KW-0805">Transcription regulation</keyword>
<evidence type="ECO:0000256" key="2">
    <source>
        <dbReference type="ARBA" id="ARBA00023015"/>
    </source>
</evidence>
<evidence type="ECO:0000313" key="7">
    <source>
        <dbReference type="Proteomes" id="UP000269001"/>
    </source>
</evidence>
<dbReference type="AlphaFoldDB" id="A0A3A8EBH0"/>
<protein>
    <submittedName>
        <fullName evidence="6">LysR family transcriptional regulator</fullName>
    </submittedName>
</protein>
<dbReference type="PROSITE" id="PS50931">
    <property type="entry name" value="HTH_LYSR"/>
    <property type="match status" value="1"/>
</dbReference>
<proteinExistence type="inferred from homology"/>
<dbReference type="InterPro" id="IPR000847">
    <property type="entry name" value="LysR_HTH_N"/>
</dbReference>
<organism evidence="6 7">
    <name type="scientific">Acinetobacter guerrae</name>
    <dbReference type="NCBI Taxonomy" id="1843371"/>
    <lineage>
        <taxon>Bacteria</taxon>
        <taxon>Pseudomonadati</taxon>
        <taxon>Pseudomonadota</taxon>
        <taxon>Gammaproteobacteria</taxon>
        <taxon>Moraxellales</taxon>
        <taxon>Moraxellaceae</taxon>
        <taxon>Acinetobacter</taxon>
    </lineage>
</organism>
<evidence type="ECO:0000313" key="6">
    <source>
        <dbReference type="EMBL" id="RKG30836.1"/>
    </source>
</evidence>
<dbReference type="InterPro" id="IPR036390">
    <property type="entry name" value="WH_DNA-bd_sf"/>
</dbReference>
<dbReference type="Proteomes" id="UP000269001">
    <property type="component" value="Unassembled WGS sequence"/>
</dbReference>
<comment type="caution">
    <text evidence="6">The sequence shown here is derived from an EMBL/GenBank/DDBJ whole genome shotgun (WGS) entry which is preliminary data.</text>
</comment>
<reference evidence="6 7" key="1">
    <citation type="submission" date="2018-09" db="EMBL/GenBank/DDBJ databases">
        <title>The draft genome of Acinetobacter spp. strains.</title>
        <authorList>
            <person name="Qin J."/>
            <person name="Feng Y."/>
            <person name="Zong Z."/>
        </authorList>
    </citation>
    <scope>NUCLEOTIDE SEQUENCE [LARGE SCALE GENOMIC DNA]</scope>
    <source>
        <strain evidence="6 7">WCHAc060096</strain>
    </source>
</reference>
<dbReference type="SUPFAM" id="SSF46785">
    <property type="entry name" value="Winged helix' DNA-binding domain"/>
    <property type="match status" value="1"/>
</dbReference>
<dbReference type="Pfam" id="PF03466">
    <property type="entry name" value="LysR_substrate"/>
    <property type="match status" value="1"/>
</dbReference>
<dbReference type="InterPro" id="IPR005119">
    <property type="entry name" value="LysR_subst-bd"/>
</dbReference>
<dbReference type="FunFam" id="1.10.10.10:FF:000001">
    <property type="entry name" value="LysR family transcriptional regulator"/>
    <property type="match status" value="1"/>
</dbReference>
<evidence type="ECO:0000259" key="5">
    <source>
        <dbReference type="PROSITE" id="PS50931"/>
    </source>
</evidence>
<dbReference type="PANTHER" id="PTHR30126:SF40">
    <property type="entry name" value="HTH-TYPE TRANSCRIPTIONAL REGULATOR GLTR"/>
    <property type="match status" value="1"/>
</dbReference>
<dbReference type="GO" id="GO:0003700">
    <property type="term" value="F:DNA-binding transcription factor activity"/>
    <property type="evidence" value="ECO:0007669"/>
    <property type="project" value="InterPro"/>
</dbReference>
<dbReference type="PANTHER" id="PTHR30126">
    <property type="entry name" value="HTH-TYPE TRANSCRIPTIONAL REGULATOR"/>
    <property type="match status" value="1"/>
</dbReference>
<name>A0A3A8EBH0_9GAMM</name>
<comment type="similarity">
    <text evidence="1">Belongs to the LysR transcriptional regulatory family.</text>
</comment>